<feature type="domain" description="Anoctamin dimerisation" evidence="11">
    <location>
        <begin position="161"/>
        <end position="306"/>
    </location>
</feature>
<comment type="caution">
    <text evidence="12">The sequence shown here is derived from an EMBL/GenBank/DDBJ whole genome shotgun (WGS) entry which is preliminary data.</text>
</comment>
<organism evidence="12 13">
    <name type="scientific">Camelus dromedarius</name>
    <name type="common">Dromedary</name>
    <name type="synonym">Arabian camel</name>
    <dbReference type="NCBI Taxonomy" id="9838"/>
    <lineage>
        <taxon>Eukaryota</taxon>
        <taxon>Metazoa</taxon>
        <taxon>Chordata</taxon>
        <taxon>Craniata</taxon>
        <taxon>Vertebrata</taxon>
        <taxon>Euteleostomi</taxon>
        <taxon>Mammalia</taxon>
        <taxon>Eutheria</taxon>
        <taxon>Laurasiatheria</taxon>
        <taxon>Artiodactyla</taxon>
        <taxon>Tylopoda</taxon>
        <taxon>Camelidae</taxon>
        <taxon>Camelus</taxon>
    </lineage>
</organism>
<dbReference type="Proteomes" id="UP000299084">
    <property type="component" value="Unassembled WGS sequence"/>
</dbReference>
<feature type="domain" description="Anoctamin transmembrane" evidence="10">
    <location>
        <begin position="505"/>
        <end position="636"/>
    </location>
</feature>
<protein>
    <recommendedName>
        <fullName evidence="8">Anoctamin</fullName>
    </recommendedName>
</protein>
<keyword evidence="4 8" id="KW-0812">Transmembrane</keyword>
<evidence type="ECO:0000259" key="10">
    <source>
        <dbReference type="Pfam" id="PF04547"/>
    </source>
</evidence>
<evidence type="ECO:0000256" key="6">
    <source>
        <dbReference type="ARBA" id="ARBA00023136"/>
    </source>
</evidence>
<keyword evidence="7" id="KW-0325">Glycoprotein</keyword>
<accession>A0A5N4E5Z4</accession>
<dbReference type="Pfam" id="PF16178">
    <property type="entry name" value="Anoct_dimer"/>
    <property type="match status" value="1"/>
</dbReference>
<dbReference type="InterPro" id="IPR032394">
    <property type="entry name" value="Anoct_dimer"/>
</dbReference>
<feature type="region of interest" description="Disordered" evidence="9">
    <location>
        <begin position="137"/>
        <end position="161"/>
    </location>
</feature>
<evidence type="ECO:0000256" key="7">
    <source>
        <dbReference type="ARBA" id="ARBA00023180"/>
    </source>
</evidence>
<proteinExistence type="inferred from homology"/>
<dbReference type="InterPro" id="IPR049452">
    <property type="entry name" value="Anoctamin_TM"/>
</dbReference>
<feature type="region of interest" description="Disordered" evidence="9">
    <location>
        <begin position="1"/>
        <end position="116"/>
    </location>
</feature>
<evidence type="ECO:0000256" key="9">
    <source>
        <dbReference type="SAM" id="MobiDB-lite"/>
    </source>
</evidence>
<reference evidence="12 13" key="1">
    <citation type="journal article" date="2019" name="Mol. Ecol. Resour.">
        <title>Improving Illumina assemblies with Hi-C and long reads: an example with the North African dromedary.</title>
        <authorList>
            <person name="Elbers J.P."/>
            <person name="Rogers M.F."/>
            <person name="Perelman P.L."/>
            <person name="Proskuryakova A.A."/>
            <person name="Serdyukova N.A."/>
            <person name="Johnson W.E."/>
            <person name="Horin P."/>
            <person name="Corander J."/>
            <person name="Murphy D."/>
            <person name="Burger P.A."/>
        </authorList>
    </citation>
    <scope>NUCLEOTIDE SEQUENCE [LARGE SCALE GENOMIC DNA]</scope>
    <source>
        <strain evidence="12">Drom800</strain>
        <tissue evidence="12">Blood</tissue>
    </source>
</reference>
<keyword evidence="6 8" id="KW-0472">Membrane</keyword>
<gene>
    <name evidence="12" type="ORF">Cadr_000007655</name>
</gene>
<dbReference type="PANTHER" id="PTHR12308:SF22">
    <property type="entry name" value="ANOCTAMIN-7"/>
    <property type="match status" value="1"/>
</dbReference>
<comment type="subcellular location">
    <subcellularLocation>
        <location evidence="1">Cell membrane</location>
        <topology evidence="1">Multi-pass membrane protein</topology>
    </subcellularLocation>
    <subcellularLocation>
        <location evidence="8">Membrane</location>
        <topology evidence="8">Multi-pass membrane protein</topology>
    </subcellularLocation>
</comment>
<dbReference type="GO" id="GO:0005254">
    <property type="term" value="F:chloride channel activity"/>
    <property type="evidence" value="ECO:0007669"/>
    <property type="project" value="TreeGrafter"/>
</dbReference>
<dbReference type="GO" id="GO:0061588">
    <property type="term" value="P:calcium activated phospholipid scrambling"/>
    <property type="evidence" value="ECO:0007669"/>
    <property type="project" value="TreeGrafter"/>
</dbReference>
<sequence length="886" mass="94624">MAPPEPAPAPAAVLEDGVGKTRLGDTGRGSPETERPTSSLPSPLPRLPQATDISPGACSRAHLCSPRPMPLPTQHQEDPWPEGVASRALQQIKPQSPAGGLLPEPPTAAEPLTAGQVMSSCRSRRLAQDGAALTVDFLEQDHRRNSPRVPQALTEPLSPQRDVQDEESAVHYLLLGAPGPCSAVGAEDLRLQLPLQELPSQASNWLASPLEQLGISNILLEEVPDVSPESYSCQFTASKLSRVLGSGDLDAFFPRTRKAPHCEQGPALFEILAKTPYGHEKKGLLGIDQLLGQAVFSAALPLHDVNPGAGGAQLGCGGRLRLPPEVLYTGWLLPAAVVGTLVWCSWRAVSWCSQAHLHKCPLPSAPRPSRCLLRQELCGSGDSFETCLLCHDCPFWLLSSTCALVQARGGQACSWCCGPCPPGMLECKSIMQAHPWGCSNREDIEVGGPLALMERSPPLSTGFPPGEAVASGGRLSSHNSPEPHRWVLGCRDSSTAAQASGCPQVAMVVMCLVSVILYRAILAILVSRSNNTLLAAWSSCIASLMGSILNLVFTLILSKTYVALAHVLTKWEMHRTQTKFEDAFPLKVFINFCCSLVCIAFCKGSVWLGGCLTELAQELLVITVGKQIINNVQEILRCSAAASPSSWPPPAPPLFAPLNNWVDALRFVCERGVWVHVLAGVTHLAVTGNPHIPCRCQAFREDEGHRSPAICLAFVIVCEHVVSSTSRVLDLVVPDIPESVEIEVKWECYLAEQALAESEVSAGPSLAPCCHPKGVRSLSNHSPPPLPFPGNRLFLDQTEVKWTSPQAQRSCGSPQGQLTTAAPPEGWGTPCPGGTGAPPWPWKVGTLEPTGLTSFLGPHDHGPPYSVLHSRTVLAAALGSPSEDDQ</sequence>
<feature type="region of interest" description="Disordered" evidence="9">
    <location>
        <begin position="804"/>
        <end position="841"/>
    </location>
</feature>
<feature type="transmembrane region" description="Helical" evidence="8">
    <location>
        <begin position="505"/>
        <end position="526"/>
    </location>
</feature>
<feature type="compositionally biased region" description="Basic and acidic residues" evidence="9">
    <location>
        <begin position="17"/>
        <end position="35"/>
    </location>
</feature>
<evidence type="ECO:0000256" key="1">
    <source>
        <dbReference type="ARBA" id="ARBA00004651"/>
    </source>
</evidence>
<evidence type="ECO:0000256" key="3">
    <source>
        <dbReference type="ARBA" id="ARBA00022475"/>
    </source>
</evidence>
<evidence type="ECO:0000256" key="2">
    <source>
        <dbReference type="ARBA" id="ARBA00009671"/>
    </source>
</evidence>
<dbReference type="EMBL" id="JWIN03000005">
    <property type="protein sequence ID" value="KAB1278704.1"/>
    <property type="molecule type" value="Genomic_DNA"/>
</dbReference>
<comment type="caution">
    <text evidence="8">Lacks conserved residue(s) required for the propagation of feature annotation.</text>
</comment>
<evidence type="ECO:0000256" key="5">
    <source>
        <dbReference type="ARBA" id="ARBA00022989"/>
    </source>
</evidence>
<name>A0A5N4E5Z4_CAMDR</name>
<comment type="similarity">
    <text evidence="2 8">Belongs to the anoctamin family.</text>
</comment>
<feature type="transmembrane region" description="Helical" evidence="8">
    <location>
        <begin position="533"/>
        <end position="557"/>
    </location>
</feature>
<keyword evidence="13" id="KW-1185">Reference proteome</keyword>
<evidence type="ECO:0000313" key="12">
    <source>
        <dbReference type="EMBL" id="KAB1278704.1"/>
    </source>
</evidence>
<dbReference type="GO" id="GO:0005886">
    <property type="term" value="C:plasma membrane"/>
    <property type="evidence" value="ECO:0007669"/>
    <property type="project" value="UniProtKB-SubCell"/>
</dbReference>
<dbReference type="GO" id="GO:0046983">
    <property type="term" value="F:protein dimerization activity"/>
    <property type="evidence" value="ECO:0007669"/>
    <property type="project" value="InterPro"/>
</dbReference>
<dbReference type="AlphaFoldDB" id="A0A5N4E5Z4"/>
<dbReference type="InterPro" id="IPR007632">
    <property type="entry name" value="Anoctamin"/>
</dbReference>
<dbReference type="Pfam" id="PF04547">
    <property type="entry name" value="Anoctamin"/>
    <property type="match status" value="1"/>
</dbReference>
<evidence type="ECO:0000259" key="11">
    <source>
        <dbReference type="Pfam" id="PF16178"/>
    </source>
</evidence>
<feature type="compositionally biased region" description="Polar residues" evidence="9">
    <location>
        <begin position="804"/>
        <end position="820"/>
    </location>
</feature>
<dbReference type="PANTHER" id="PTHR12308">
    <property type="entry name" value="ANOCTAMIN"/>
    <property type="match status" value="1"/>
</dbReference>
<evidence type="ECO:0000256" key="8">
    <source>
        <dbReference type="RuleBase" id="RU280814"/>
    </source>
</evidence>
<evidence type="ECO:0000256" key="4">
    <source>
        <dbReference type="ARBA" id="ARBA00022692"/>
    </source>
</evidence>
<evidence type="ECO:0000313" key="13">
    <source>
        <dbReference type="Proteomes" id="UP000299084"/>
    </source>
</evidence>
<keyword evidence="3" id="KW-1003">Cell membrane</keyword>
<keyword evidence="5 8" id="KW-1133">Transmembrane helix</keyword>